<gene>
    <name evidence="2" type="ORF">RRG08_031043</name>
</gene>
<dbReference type="EMBL" id="JAWDGP010004062">
    <property type="protein sequence ID" value="KAK3768249.1"/>
    <property type="molecule type" value="Genomic_DNA"/>
</dbReference>
<dbReference type="Proteomes" id="UP001283361">
    <property type="component" value="Unassembled WGS sequence"/>
</dbReference>
<keyword evidence="3" id="KW-1185">Reference proteome</keyword>
<feature type="compositionally biased region" description="Low complexity" evidence="1">
    <location>
        <begin position="156"/>
        <end position="168"/>
    </location>
</feature>
<proteinExistence type="predicted"/>
<dbReference type="AlphaFoldDB" id="A0AAE0ZF30"/>
<reference evidence="2" key="1">
    <citation type="journal article" date="2023" name="G3 (Bethesda)">
        <title>A reference genome for the long-term kleptoplast-retaining sea slug Elysia crispata morphotype clarki.</title>
        <authorList>
            <person name="Eastman K.E."/>
            <person name="Pendleton A.L."/>
            <person name="Shaikh M.A."/>
            <person name="Suttiyut T."/>
            <person name="Ogas R."/>
            <person name="Tomko P."/>
            <person name="Gavelis G."/>
            <person name="Widhalm J.R."/>
            <person name="Wisecaver J.H."/>
        </authorList>
    </citation>
    <scope>NUCLEOTIDE SEQUENCE</scope>
    <source>
        <strain evidence="2">ECLA1</strain>
    </source>
</reference>
<evidence type="ECO:0000256" key="1">
    <source>
        <dbReference type="SAM" id="MobiDB-lite"/>
    </source>
</evidence>
<comment type="caution">
    <text evidence="2">The sequence shown here is derived from an EMBL/GenBank/DDBJ whole genome shotgun (WGS) entry which is preliminary data.</text>
</comment>
<feature type="region of interest" description="Disordered" evidence="1">
    <location>
        <begin position="151"/>
        <end position="171"/>
    </location>
</feature>
<name>A0AAE0ZF30_9GAST</name>
<protein>
    <submittedName>
        <fullName evidence="2">Uncharacterized protein</fullName>
    </submittedName>
</protein>
<organism evidence="2 3">
    <name type="scientific">Elysia crispata</name>
    <name type="common">lettuce slug</name>
    <dbReference type="NCBI Taxonomy" id="231223"/>
    <lineage>
        <taxon>Eukaryota</taxon>
        <taxon>Metazoa</taxon>
        <taxon>Spiralia</taxon>
        <taxon>Lophotrochozoa</taxon>
        <taxon>Mollusca</taxon>
        <taxon>Gastropoda</taxon>
        <taxon>Heterobranchia</taxon>
        <taxon>Euthyneura</taxon>
        <taxon>Panpulmonata</taxon>
        <taxon>Sacoglossa</taxon>
        <taxon>Placobranchoidea</taxon>
        <taxon>Plakobranchidae</taxon>
        <taxon>Elysia</taxon>
    </lineage>
</organism>
<evidence type="ECO:0000313" key="2">
    <source>
        <dbReference type="EMBL" id="KAK3768249.1"/>
    </source>
</evidence>
<accession>A0AAE0ZF30</accession>
<sequence length="279" mass="30626">MVITEGISLQSKRVKPLLKSLSPLSFSLKQTHAIKHDTRALIQRQAVSAQGPTYQIQLSGANPAQQGDLQHPRDIGIRAKHAGISSANIETDQRSASVNKQARLQAFSARENSFVAQSYSTVQNLRLHGQSGASVEPLDLKALCEVSTGASKWRSPRGGQVSQSSSSPQILKSTLNREDLGRDGQCPFTAHITAQACCTRNQDKGLLRSVPFYLWYWLQFEDRGRQTYLAQINQSSKVAKFKTRLLKGEELAGSKSEYSGKKAKVVGRAHRNLGRSAVV</sequence>
<evidence type="ECO:0000313" key="3">
    <source>
        <dbReference type="Proteomes" id="UP001283361"/>
    </source>
</evidence>